<protein>
    <submittedName>
        <fullName evidence="1">Uncharacterized protein</fullName>
    </submittedName>
</protein>
<sequence>MGHRKVIETYYNDINNLADLLGKLVNSYRLLIGGADDLNKIALSRKSEVKDALKRAEKLGDIIDDVIDALEDVSHNYEQYCHLKSKIMNEKINTDTIATEIHEDLIFKE</sequence>
<evidence type="ECO:0000313" key="2">
    <source>
        <dbReference type="Proteomes" id="UP001079657"/>
    </source>
</evidence>
<proteinExistence type="predicted"/>
<dbReference type="EMBL" id="JAPQES010000001">
    <property type="protein sequence ID" value="MCY6369552.1"/>
    <property type="molecule type" value="Genomic_DNA"/>
</dbReference>
<dbReference type="RefSeq" id="WP_268047930.1">
    <property type="nucleotide sequence ID" value="NZ_JAPQES010000001.1"/>
</dbReference>
<name>A0ABT4CKG9_9CLOT</name>
<dbReference type="Proteomes" id="UP001079657">
    <property type="component" value="Unassembled WGS sequence"/>
</dbReference>
<evidence type="ECO:0000313" key="1">
    <source>
        <dbReference type="EMBL" id="MCY6369552.1"/>
    </source>
</evidence>
<keyword evidence="2" id="KW-1185">Reference proteome</keyword>
<accession>A0ABT4CKG9</accession>
<comment type="caution">
    <text evidence="1">The sequence shown here is derived from an EMBL/GenBank/DDBJ whole genome shotgun (WGS) entry which is preliminary data.</text>
</comment>
<organism evidence="1 2">
    <name type="scientific">Clostridium ganghwense</name>
    <dbReference type="NCBI Taxonomy" id="312089"/>
    <lineage>
        <taxon>Bacteria</taxon>
        <taxon>Bacillati</taxon>
        <taxon>Bacillota</taxon>
        <taxon>Clostridia</taxon>
        <taxon>Eubacteriales</taxon>
        <taxon>Clostridiaceae</taxon>
        <taxon>Clostridium</taxon>
    </lineage>
</organism>
<reference evidence="1" key="1">
    <citation type="submission" date="2022-12" db="EMBL/GenBank/DDBJ databases">
        <authorList>
            <person name="Wang J."/>
        </authorList>
    </citation>
    <scope>NUCLEOTIDE SEQUENCE</scope>
    <source>
        <strain evidence="1">HY-42-06</strain>
    </source>
</reference>
<gene>
    <name evidence="1" type="ORF">OXH55_02675</name>
</gene>